<evidence type="ECO:0000256" key="1">
    <source>
        <dbReference type="SAM" id="MobiDB-lite"/>
    </source>
</evidence>
<dbReference type="EMBL" id="JANAVB010043019">
    <property type="protein sequence ID" value="KAJ6793374.1"/>
    <property type="molecule type" value="Genomic_DNA"/>
</dbReference>
<feature type="compositionally biased region" description="Basic residues" evidence="1">
    <location>
        <begin position="13"/>
        <end position="27"/>
    </location>
</feature>
<accession>A0AAX6DNN3</accession>
<gene>
    <name evidence="2" type="ORF">M6B38_236745</name>
</gene>
<dbReference type="Proteomes" id="UP001140949">
    <property type="component" value="Unassembled WGS sequence"/>
</dbReference>
<sequence>MARRRASMEQRTTRSKGARRSRRRSVRSPRMESGPDSGTRVEEALGVRGGGGRIWTPATTTVVLG</sequence>
<evidence type="ECO:0000313" key="3">
    <source>
        <dbReference type="Proteomes" id="UP001140949"/>
    </source>
</evidence>
<reference evidence="2" key="2">
    <citation type="submission" date="2023-04" db="EMBL/GenBank/DDBJ databases">
        <authorList>
            <person name="Bruccoleri R.E."/>
            <person name="Oakeley E.J."/>
            <person name="Faust A.-M."/>
            <person name="Dessus-Babus S."/>
            <person name="Altorfer M."/>
            <person name="Burckhardt D."/>
            <person name="Oertli M."/>
            <person name="Naumann U."/>
            <person name="Petersen F."/>
            <person name="Wong J."/>
        </authorList>
    </citation>
    <scope>NUCLEOTIDE SEQUENCE</scope>
    <source>
        <strain evidence="2">GSM-AAB239-AS_SAM_17_03QT</strain>
        <tissue evidence="2">Leaf</tissue>
    </source>
</reference>
<keyword evidence="3" id="KW-1185">Reference proteome</keyword>
<dbReference type="AlphaFoldDB" id="A0AAX6DNN3"/>
<feature type="compositionally biased region" description="Basic and acidic residues" evidence="1">
    <location>
        <begin position="1"/>
        <end position="12"/>
    </location>
</feature>
<feature type="region of interest" description="Disordered" evidence="1">
    <location>
        <begin position="1"/>
        <end position="52"/>
    </location>
</feature>
<reference evidence="2" key="1">
    <citation type="journal article" date="2023" name="GigaByte">
        <title>Genome assembly of the bearded iris, Iris pallida Lam.</title>
        <authorList>
            <person name="Bruccoleri R.E."/>
            <person name="Oakeley E.J."/>
            <person name="Faust A.M.E."/>
            <person name="Altorfer M."/>
            <person name="Dessus-Babus S."/>
            <person name="Burckhardt D."/>
            <person name="Oertli M."/>
            <person name="Naumann U."/>
            <person name="Petersen F."/>
            <person name="Wong J."/>
        </authorList>
    </citation>
    <scope>NUCLEOTIDE SEQUENCE</scope>
    <source>
        <strain evidence="2">GSM-AAB239-AS_SAM_17_03QT</strain>
    </source>
</reference>
<organism evidence="2 3">
    <name type="scientific">Iris pallida</name>
    <name type="common">Sweet iris</name>
    <dbReference type="NCBI Taxonomy" id="29817"/>
    <lineage>
        <taxon>Eukaryota</taxon>
        <taxon>Viridiplantae</taxon>
        <taxon>Streptophyta</taxon>
        <taxon>Embryophyta</taxon>
        <taxon>Tracheophyta</taxon>
        <taxon>Spermatophyta</taxon>
        <taxon>Magnoliopsida</taxon>
        <taxon>Liliopsida</taxon>
        <taxon>Asparagales</taxon>
        <taxon>Iridaceae</taxon>
        <taxon>Iridoideae</taxon>
        <taxon>Irideae</taxon>
        <taxon>Iris</taxon>
    </lineage>
</organism>
<protein>
    <submittedName>
        <fullName evidence="2">Uncharacterized protein</fullName>
    </submittedName>
</protein>
<comment type="caution">
    <text evidence="2">The sequence shown here is derived from an EMBL/GenBank/DDBJ whole genome shotgun (WGS) entry which is preliminary data.</text>
</comment>
<name>A0AAX6DNN3_IRIPA</name>
<evidence type="ECO:0000313" key="2">
    <source>
        <dbReference type="EMBL" id="KAJ6793374.1"/>
    </source>
</evidence>
<proteinExistence type="predicted"/>